<sequence>MSRRNRDVDHEGRDRYFVDIDRMISEGLGGGEVTMQNGLIEEARELSEEANQNPPQTAPDKDKER</sequence>
<name>A0ABU0CWT7_9BACI</name>
<evidence type="ECO:0000313" key="2">
    <source>
        <dbReference type="EMBL" id="MDQ0340324.1"/>
    </source>
</evidence>
<organism evidence="2 3">
    <name type="scientific">Caldalkalibacillus uzonensis</name>
    <dbReference type="NCBI Taxonomy" id="353224"/>
    <lineage>
        <taxon>Bacteria</taxon>
        <taxon>Bacillati</taxon>
        <taxon>Bacillota</taxon>
        <taxon>Bacilli</taxon>
        <taxon>Bacillales</taxon>
        <taxon>Bacillaceae</taxon>
        <taxon>Caldalkalibacillus</taxon>
    </lineage>
</organism>
<gene>
    <name evidence="2" type="ORF">J2S00_003133</name>
</gene>
<evidence type="ECO:0000313" key="3">
    <source>
        <dbReference type="Proteomes" id="UP001232445"/>
    </source>
</evidence>
<proteinExistence type="predicted"/>
<comment type="caution">
    <text evidence="2">The sequence shown here is derived from an EMBL/GenBank/DDBJ whole genome shotgun (WGS) entry which is preliminary data.</text>
</comment>
<dbReference type="RefSeq" id="WP_307341755.1">
    <property type="nucleotide sequence ID" value="NZ_JAUSUQ010000013.1"/>
</dbReference>
<keyword evidence="3" id="KW-1185">Reference proteome</keyword>
<reference evidence="2 3" key="1">
    <citation type="submission" date="2023-07" db="EMBL/GenBank/DDBJ databases">
        <title>Genomic Encyclopedia of Type Strains, Phase IV (KMG-IV): sequencing the most valuable type-strain genomes for metagenomic binning, comparative biology and taxonomic classification.</title>
        <authorList>
            <person name="Goeker M."/>
        </authorList>
    </citation>
    <scope>NUCLEOTIDE SEQUENCE [LARGE SCALE GENOMIC DNA]</scope>
    <source>
        <strain evidence="2 3">DSM 17740</strain>
    </source>
</reference>
<evidence type="ECO:0000256" key="1">
    <source>
        <dbReference type="SAM" id="MobiDB-lite"/>
    </source>
</evidence>
<dbReference type="EMBL" id="JAUSUQ010000013">
    <property type="protein sequence ID" value="MDQ0340324.1"/>
    <property type="molecule type" value="Genomic_DNA"/>
</dbReference>
<protein>
    <submittedName>
        <fullName evidence="2">Uncharacterized protein</fullName>
    </submittedName>
</protein>
<dbReference type="Proteomes" id="UP001232445">
    <property type="component" value="Unassembled WGS sequence"/>
</dbReference>
<feature type="region of interest" description="Disordered" evidence="1">
    <location>
        <begin position="43"/>
        <end position="65"/>
    </location>
</feature>
<accession>A0ABU0CWT7</accession>